<protein>
    <submittedName>
        <fullName evidence="1">Uncharacterized protein</fullName>
    </submittedName>
</protein>
<dbReference type="EMBL" id="KZ354770">
    <property type="protein sequence ID" value="PIO60794.1"/>
    <property type="molecule type" value="Genomic_DNA"/>
</dbReference>
<feature type="non-terminal residue" evidence="1">
    <location>
        <position position="100"/>
    </location>
</feature>
<evidence type="ECO:0000313" key="2">
    <source>
        <dbReference type="Proteomes" id="UP000230423"/>
    </source>
</evidence>
<accession>A0A2G9TS32</accession>
<dbReference type="OrthoDB" id="5866000at2759"/>
<dbReference type="AlphaFoldDB" id="A0A2G9TS32"/>
<evidence type="ECO:0000313" key="1">
    <source>
        <dbReference type="EMBL" id="PIO60794.1"/>
    </source>
</evidence>
<reference evidence="1 2" key="1">
    <citation type="submission" date="2015-09" db="EMBL/GenBank/DDBJ databases">
        <title>Draft genome of the parasitic nematode Teladorsagia circumcincta isolate WARC Sus (inbred).</title>
        <authorList>
            <person name="Mitreva M."/>
        </authorList>
    </citation>
    <scope>NUCLEOTIDE SEQUENCE [LARGE SCALE GENOMIC DNA]</scope>
    <source>
        <strain evidence="1 2">S</strain>
    </source>
</reference>
<proteinExistence type="predicted"/>
<sequence length="100" mass="10729">MNGGICRTLEAIEQNVVNEPCAGQASDSSPSRAFSAVAATALQPSTRFATADLVASVLHLDFWDDGQPSTIFFAKLASEIVSTHLEIPEKVTRTIKMHLV</sequence>
<dbReference type="Proteomes" id="UP000230423">
    <property type="component" value="Unassembled WGS sequence"/>
</dbReference>
<organism evidence="1 2">
    <name type="scientific">Teladorsagia circumcincta</name>
    <name type="common">Brown stomach worm</name>
    <name type="synonym">Ostertagia circumcincta</name>
    <dbReference type="NCBI Taxonomy" id="45464"/>
    <lineage>
        <taxon>Eukaryota</taxon>
        <taxon>Metazoa</taxon>
        <taxon>Ecdysozoa</taxon>
        <taxon>Nematoda</taxon>
        <taxon>Chromadorea</taxon>
        <taxon>Rhabditida</taxon>
        <taxon>Rhabditina</taxon>
        <taxon>Rhabditomorpha</taxon>
        <taxon>Strongyloidea</taxon>
        <taxon>Trichostrongylidae</taxon>
        <taxon>Teladorsagia</taxon>
    </lineage>
</organism>
<name>A0A2G9TS32_TELCI</name>
<gene>
    <name evidence="1" type="ORF">TELCIR_17701</name>
</gene>
<keyword evidence="2" id="KW-1185">Reference proteome</keyword>